<keyword evidence="3" id="KW-1185">Reference proteome</keyword>
<feature type="compositionally biased region" description="Low complexity" evidence="1">
    <location>
        <begin position="1"/>
        <end position="20"/>
    </location>
</feature>
<evidence type="ECO:0000256" key="1">
    <source>
        <dbReference type="SAM" id="MobiDB-lite"/>
    </source>
</evidence>
<reference evidence="2" key="1">
    <citation type="journal article" date="2020" name="New Phytol.">
        <title>Comparative genomics reveals dynamic genome evolution in host specialist ectomycorrhizal fungi.</title>
        <authorList>
            <person name="Lofgren L.A."/>
            <person name="Nguyen N.H."/>
            <person name="Vilgalys R."/>
            <person name="Ruytinx J."/>
            <person name="Liao H.L."/>
            <person name="Branco S."/>
            <person name="Kuo A."/>
            <person name="LaButti K."/>
            <person name="Lipzen A."/>
            <person name="Andreopoulos W."/>
            <person name="Pangilinan J."/>
            <person name="Riley R."/>
            <person name="Hundley H."/>
            <person name="Na H."/>
            <person name="Barry K."/>
            <person name="Grigoriev I.V."/>
            <person name="Stajich J.E."/>
            <person name="Kennedy P.G."/>
        </authorList>
    </citation>
    <scope>NUCLEOTIDE SEQUENCE</scope>
    <source>
        <strain evidence="2">S12</strain>
    </source>
</reference>
<accession>A0A9P7DLV3</accession>
<dbReference type="RefSeq" id="XP_041162896.1">
    <property type="nucleotide sequence ID" value="XM_041308292.1"/>
</dbReference>
<feature type="compositionally biased region" description="Basic and acidic residues" evidence="1">
    <location>
        <begin position="132"/>
        <end position="150"/>
    </location>
</feature>
<gene>
    <name evidence="2" type="ORF">HD556DRAFT_1463491</name>
</gene>
<sequence length="304" mass="34200">MSDQATSSQNATNTSQTQSSLRGPAMRGSSLDAESNGAHLPEQVMAKRCLDIVKDFRSSKVTKFDAIYTISCNVRESLPGDSGEDPATVAAIYLTMLDEWVGNDMGIPMDTHDIAYEWESEEDHARQRRAGTVRERRSDEPTSTSHREEVTSAQTVRSREATPEPGELTRKRAKLNFSSLDLKPDVLEEPARPISANLKRTIRILQNWAQDQKQAKLMLMYHERSPEFYESGWADIVAGRSLNLDAIHTIITTSRSVDKHRESIGDVEFTYGVAETSTKRIATQHHWNAAWNRAARALKFAFPY</sequence>
<organism evidence="2 3">
    <name type="scientific">Suillus plorans</name>
    <dbReference type="NCBI Taxonomy" id="116603"/>
    <lineage>
        <taxon>Eukaryota</taxon>
        <taxon>Fungi</taxon>
        <taxon>Dikarya</taxon>
        <taxon>Basidiomycota</taxon>
        <taxon>Agaricomycotina</taxon>
        <taxon>Agaricomycetes</taxon>
        <taxon>Agaricomycetidae</taxon>
        <taxon>Boletales</taxon>
        <taxon>Suillineae</taxon>
        <taxon>Suillaceae</taxon>
        <taxon>Suillus</taxon>
    </lineage>
</organism>
<dbReference type="OrthoDB" id="2669067at2759"/>
<feature type="region of interest" description="Disordered" evidence="1">
    <location>
        <begin position="1"/>
        <end position="39"/>
    </location>
</feature>
<evidence type="ECO:0000313" key="2">
    <source>
        <dbReference type="EMBL" id="KAG1798085.1"/>
    </source>
</evidence>
<feature type="region of interest" description="Disordered" evidence="1">
    <location>
        <begin position="118"/>
        <end position="172"/>
    </location>
</feature>
<dbReference type="Proteomes" id="UP000719766">
    <property type="component" value="Unassembled WGS sequence"/>
</dbReference>
<dbReference type="EMBL" id="JABBWE010000014">
    <property type="protein sequence ID" value="KAG1798085.1"/>
    <property type="molecule type" value="Genomic_DNA"/>
</dbReference>
<dbReference type="GeneID" id="64602056"/>
<comment type="caution">
    <text evidence="2">The sequence shown here is derived from an EMBL/GenBank/DDBJ whole genome shotgun (WGS) entry which is preliminary data.</text>
</comment>
<feature type="compositionally biased region" description="Basic and acidic residues" evidence="1">
    <location>
        <begin position="157"/>
        <end position="170"/>
    </location>
</feature>
<proteinExistence type="predicted"/>
<protein>
    <submittedName>
        <fullName evidence="2">Uncharacterized protein</fullName>
    </submittedName>
</protein>
<dbReference type="AlphaFoldDB" id="A0A9P7DLV3"/>
<name>A0A9P7DLV3_9AGAM</name>
<evidence type="ECO:0000313" key="3">
    <source>
        <dbReference type="Proteomes" id="UP000719766"/>
    </source>
</evidence>